<dbReference type="PANTHER" id="PTHR48097">
    <property type="entry name" value="L-THREONINE ALDOLASE-RELATED"/>
    <property type="match status" value="1"/>
</dbReference>
<dbReference type="GO" id="GO:0006567">
    <property type="term" value="P:L-threonine catabolic process"/>
    <property type="evidence" value="ECO:0007669"/>
    <property type="project" value="TreeGrafter"/>
</dbReference>
<dbReference type="PANTHER" id="PTHR48097:SF9">
    <property type="entry name" value="L-THREONINE ALDOLASE"/>
    <property type="match status" value="1"/>
</dbReference>
<accession>A0A7S2MBC8</accession>
<dbReference type="GO" id="GO:0005829">
    <property type="term" value="C:cytosol"/>
    <property type="evidence" value="ECO:0007669"/>
    <property type="project" value="TreeGrafter"/>
</dbReference>
<comment type="similarity">
    <text evidence="2">Belongs to the threonine aldolase family.</text>
</comment>
<comment type="cofactor">
    <cofactor evidence="1">
        <name>pyridoxal 5'-phosphate</name>
        <dbReference type="ChEBI" id="CHEBI:597326"/>
    </cofactor>
</comment>
<dbReference type="Gene3D" id="3.40.640.10">
    <property type="entry name" value="Type I PLP-dependent aspartate aminotransferase-like (Major domain)"/>
    <property type="match status" value="1"/>
</dbReference>
<dbReference type="GO" id="GO:0006545">
    <property type="term" value="P:glycine biosynthetic process"/>
    <property type="evidence" value="ECO:0007669"/>
    <property type="project" value="TreeGrafter"/>
</dbReference>
<gene>
    <name evidence="5" type="ORF">SMAR0320_LOCUS22260</name>
</gene>
<dbReference type="Pfam" id="PF01212">
    <property type="entry name" value="Beta_elim_lyase"/>
    <property type="match status" value="1"/>
</dbReference>
<dbReference type="GO" id="GO:0008732">
    <property type="term" value="F:L-allo-threonine aldolase activity"/>
    <property type="evidence" value="ECO:0007669"/>
    <property type="project" value="TreeGrafter"/>
</dbReference>
<evidence type="ECO:0000313" key="5">
    <source>
        <dbReference type="EMBL" id="CAD9629294.1"/>
    </source>
</evidence>
<dbReference type="InterPro" id="IPR001597">
    <property type="entry name" value="ArAA_b-elim_lyase/Thr_aldolase"/>
</dbReference>
<dbReference type="InterPro" id="IPR015421">
    <property type="entry name" value="PyrdxlP-dep_Trfase_major"/>
</dbReference>
<dbReference type="EMBL" id="HBGZ01031235">
    <property type="protein sequence ID" value="CAD9629294.1"/>
    <property type="molecule type" value="Transcribed_RNA"/>
</dbReference>
<dbReference type="SUPFAM" id="SSF53383">
    <property type="entry name" value="PLP-dependent transferases"/>
    <property type="match status" value="1"/>
</dbReference>
<protein>
    <recommendedName>
        <fullName evidence="4">Aromatic amino acid beta-eliminating lyase/threonine aldolase domain-containing protein</fullName>
    </recommendedName>
</protein>
<keyword evidence="3" id="KW-0663">Pyridoxal phosphate</keyword>
<evidence type="ECO:0000256" key="1">
    <source>
        <dbReference type="ARBA" id="ARBA00001933"/>
    </source>
</evidence>
<feature type="domain" description="Aromatic amino acid beta-eliminating lyase/threonine aldolase" evidence="4">
    <location>
        <begin position="103"/>
        <end position="339"/>
    </location>
</feature>
<dbReference type="AlphaFoldDB" id="A0A7S2MBC8"/>
<dbReference type="InterPro" id="IPR015424">
    <property type="entry name" value="PyrdxlP-dep_Trfase"/>
</dbReference>
<sequence>MLRSCLLTTFVGTAASLVATTSGLLLGSFHSHQTASPSRRTNTIMRAKSNSNNGKDKAVIDLQLHTIRQSPAETLASLSEACNTLGVESFDVYGDYQSNPQQSYLRQFESEVARCFGKDDAVFCLSGGVAQSIALMIHANSHSTAINDSSDVRAFACHPTSHLLLHEDDAYSELLGMEALITGSTMDFDIDNFKQNGCYGMAPMMLSDVKDILSSDNNDTLTTYPNQKSITCNDISALMLELPHREIGGKLTPWDEVQSMSALCKEKGVKLHCDGARIFEASAGYGHEALAQTAEPFDSVYISFYKGVGAVSGAMLLGDSEFIAEARIWLRRFGGNLYSVLPYAVSSWDGFRKNCRDDVFVERRRKLARVIDVLNADSHVQSIVQFDPAVPQTSMIHGYLKASLDDCKRALLTVEQSTGIRVLMRLNKVNDDESSFGCRFEWSVGTSNVLIDDGHFIKGWQEFSRVLDGIVSG</sequence>
<name>A0A7S2MBC8_9STRA</name>
<evidence type="ECO:0000256" key="3">
    <source>
        <dbReference type="ARBA" id="ARBA00022898"/>
    </source>
</evidence>
<proteinExistence type="inferred from homology"/>
<dbReference type="InterPro" id="IPR015422">
    <property type="entry name" value="PyrdxlP-dep_Trfase_small"/>
</dbReference>
<dbReference type="Gene3D" id="3.90.1150.10">
    <property type="entry name" value="Aspartate Aminotransferase, domain 1"/>
    <property type="match status" value="1"/>
</dbReference>
<evidence type="ECO:0000256" key="2">
    <source>
        <dbReference type="ARBA" id="ARBA00006966"/>
    </source>
</evidence>
<organism evidence="5">
    <name type="scientific">Skeletonema marinoi</name>
    <dbReference type="NCBI Taxonomy" id="267567"/>
    <lineage>
        <taxon>Eukaryota</taxon>
        <taxon>Sar</taxon>
        <taxon>Stramenopiles</taxon>
        <taxon>Ochrophyta</taxon>
        <taxon>Bacillariophyta</taxon>
        <taxon>Coscinodiscophyceae</taxon>
        <taxon>Thalassiosirophycidae</taxon>
        <taxon>Thalassiosirales</taxon>
        <taxon>Skeletonemataceae</taxon>
        <taxon>Skeletonema</taxon>
        <taxon>Skeletonema marinoi-dohrnii complex</taxon>
    </lineage>
</organism>
<reference evidence="5" key="1">
    <citation type="submission" date="2021-01" db="EMBL/GenBank/DDBJ databases">
        <authorList>
            <person name="Corre E."/>
            <person name="Pelletier E."/>
            <person name="Niang G."/>
            <person name="Scheremetjew M."/>
            <person name="Finn R."/>
            <person name="Kale V."/>
            <person name="Holt S."/>
            <person name="Cochrane G."/>
            <person name="Meng A."/>
            <person name="Brown T."/>
            <person name="Cohen L."/>
        </authorList>
    </citation>
    <scope>NUCLEOTIDE SEQUENCE</scope>
    <source>
        <strain evidence="5">SM1012Den-03</strain>
    </source>
</reference>
<evidence type="ECO:0000259" key="4">
    <source>
        <dbReference type="Pfam" id="PF01212"/>
    </source>
</evidence>